<name>A0A087CP62_9BIFI</name>
<evidence type="ECO:0000313" key="2">
    <source>
        <dbReference type="Proteomes" id="UP000029040"/>
    </source>
</evidence>
<dbReference type="AlphaFoldDB" id="A0A087CP62"/>
<comment type="caution">
    <text evidence="1">The sequence shown here is derived from an EMBL/GenBank/DDBJ whole genome shotgun (WGS) entry which is preliminary data.</text>
</comment>
<organism evidence="1 2">
    <name type="scientific">Bifidobacterium pullorum subsp. saeculare DSM 6531 = LMG 14934</name>
    <dbReference type="NCBI Taxonomy" id="1437611"/>
    <lineage>
        <taxon>Bacteria</taxon>
        <taxon>Bacillati</taxon>
        <taxon>Actinomycetota</taxon>
        <taxon>Actinomycetes</taxon>
        <taxon>Bifidobacteriales</taxon>
        <taxon>Bifidobacteriaceae</taxon>
        <taxon>Bifidobacterium</taxon>
    </lineage>
</organism>
<accession>A0A087CP62</accession>
<reference evidence="1 2" key="1">
    <citation type="submission" date="2014-03" db="EMBL/GenBank/DDBJ databases">
        <title>Genomics of Bifidobacteria.</title>
        <authorList>
            <person name="Ventura M."/>
            <person name="Milani C."/>
            <person name="Lugli G.A."/>
        </authorList>
    </citation>
    <scope>NUCLEOTIDE SEQUENCE [LARGE SCALE GENOMIC DNA]</scope>
    <source>
        <strain evidence="1 2">LMG 14934</strain>
    </source>
</reference>
<feature type="non-terminal residue" evidence="1">
    <location>
        <position position="1"/>
    </location>
</feature>
<dbReference type="Proteomes" id="UP000029040">
    <property type="component" value="Unassembled WGS sequence"/>
</dbReference>
<proteinExistence type="predicted"/>
<protein>
    <submittedName>
        <fullName evidence="1">Uncharacterized protein</fullName>
    </submittedName>
</protein>
<evidence type="ECO:0000313" key="1">
    <source>
        <dbReference type="EMBL" id="KFI85062.1"/>
    </source>
</evidence>
<gene>
    <name evidence="1" type="ORF">BSAE_1854</name>
</gene>
<dbReference type="EMBL" id="JGZM01000014">
    <property type="protein sequence ID" value="KFI85062.1"/>
    <property type="molecule type" value="Genomic_DNA"/>
</dbReference>
<sequence>SFTKYKFNVYRKKYIRSGRDSAVVGIVRKIQKFRFSQNAYLLVFGSE</sequence>